<organism evidence="1">
    <name type="scientific">marine metagenome</name>
    <dbReference type="NCBI Taxonomy" id="408172"/>
    <lineage>
        <taxon>unclassified sequences</taxon>
        <taxon>metagenomes</taxon>
        <taxon>ecological metagenomes</taxon>
    </lineage>
</organism>
<evidence type="ECO:0000313" key="1">
    <source>
        <dbReference type="EMBL" id="SVD33442.1"/>
    </source>
</evidence>
<dbReference type="PANTHER" id="PTHR41775:SF1">
    <property type="entry name" value="PEPTIDASE M6-LIKE DOMAIN-CONTAINING PROTEIN"/>
    <property type="match status" value="1"/>
</dbReference>
<dbReference type="EMBL" id="UINC01144124">
    <property type="protein sequence ID" value="SVD33442.1"/>
    <property type="molecule type" value="Genomic_DNA"/>
</dbReference>
<protein>
    <submittedName>
        <fullName evidence="1">Uncharacterized protein</fullName>
    </submittedName>
</protein>
<sequence length="293" mass="31958">IYPLLPLQYQESSCFRINSPNSNNEFFVVEYRKKEGIYEVNTPGNYSGMLVYRINGNINGNADGPPAEVYVYRPGGTTTNPGNLNDAIFSAETGRTEINDSTDPSSFLYGDAPGGLNIQDIGYPGDIIEFVYWNIFVQTTISGISNDNDNDGMLNPGETALVHLSVNVESGPSNAENVVGVLSSELDWVHFSPSTIDIGSLPANGNMVEIETTISLDEIGELSTATFNLNLYAEFDDDGTAIEYNDEFNFELEVTLNQAGFPIESNEIRSSPLVIDLDNDGLNEIILGDYDGI</sequence>
<accession>A0A382UH47</accession>
<feature type="non-terminal residue" evidence="1">
    <location>
        <position position="293"/>
    </location>
</feature>
<gene>
    <name evidence="1" type="ORF">METZ01_LOCUS386296</name>
</gene>
<name>A0A382UH47_9ZZZZ</name>
<proteinExistence type="predicted"/>
<dbReference type="PANTHER" id="PTHR41775">
    <property type="entry name" value="SECRETED PROTEIN-RELATED"/>
    <property type="match status" value="1"/>
</dbReference>
<reference evidence="1" key="1">
    <citation type="submission" date="2018-05" db="EMBL/GenBank/DDBJ databases">
        <authorList>
            <person name="Lanie J.A."/>
            <person name="Ng W.-L."/>
            <person name="Kazmierczak K.M."/>
            <person name="Andrzejewski T.M."/>
            <person name="Davidsen T.M."/>
            <person name="Wayne K.J."/>
            <person name="Tettelin H."/>
            <person name="Glass J.I."/>
            <person name="Rusch D."/>
            <person name="Podicherti R."/>
            <person name="Tsui H.-C.T."/>
            <person name="Winkler M.E."/>
        </authorList>
    </citation>
    <scope>NUCLEOTIDE SEQUENCE</scope>
</reference>
<feature type="non-terminal residue" evidence="1">
    <location>
        <position position="1"/>
    </location>
</feature>
<dbReference type="AlphaFoldDB" id="A0A382UH47"/>